<dbReference type="InterPro" id="IPR036236">
    <property type="entry name" value="Znf_C2H2_sf"/>
</dbReference>
<dbReference type="SMART" id="SM00355">
    <property type="entry name" value="ZnF_C2H2"/>
    <property type="match status" value="3"/>
</dbReference>
<dbReference type="PROSITE" id="PS00028">
    <property type="entry name" value="ZINC_FINGER_C2H2_1"/>
    <property type="match status" value="2"/>
</dbReference>
<keyword evidence="3" id="KW-0479">Metal-binding</keyword>
<keyword evidence="8" id="KW-0539">Nucleus</keyword>
<dbReference type="FunFam" id="3.30.160.60:FF:000098">
    <property type="entry name" value="Zinc finger protein 614"/>
    <property type="match status" value="1"/>
</dbReference>
<evidence type="ECO:0000313" key="12">
    <source>
        <dbReference type="Proteomes" id="UP000308365"/>
    </source>
</evidence>
<comment type="caution">
    <text evidence="11">The sequence shown here is derived from an EMBL/GenBank/DDBJ whole genome shotgun (WGS) entry which is preliminary data.</text>
</comment>
<dbReference type="GO" id="GO:0000981">
    <property type="term" value="F:DNA-binding transcription factor activity, RNA polymerase II-specific"/>
    <property type="evidence" value="ECO:0007669"/>
    <property type="project" value="TreeGrafter"/>
</dbReference>
<feature type="domain" description="C2H2-type" evidence="10">
    <location>
        <begin position="242"/>
        <end position="269"/>
    </location>
</feature>
<evidence type="ECO:0000313" key="11">
    <source>
        <dbReference type="EMBL" id="TKC40693.1"/>
    </source>
</evidence>
<dbReference type="GO" id="GO:0008270">
    <property type="term" value="F:zinc ion binding"/>
    <property type="evidence" value="ECO:0007669"/>
    <property type="project" value="UniProtKB-KW"/>
</dbReference>
<dbReference type="GO" id="GO:0005634">
    <property type="term" value="C:nucleus"/>
    <property type="evidence" value="ECO:0007669"/>
    <property type="project" value="UniProtKB-SubCell"/>
</dbReference>
<dbReference type="Gene3D" id="3.30.160.60">
    <property type="entry name" value="Classic Zinc Finger"/>
    <property type="match status" value="4"/>
</dbReference>
<dbReference type="SUPFAM" id="SSF57667">
    <property type="entry name" value="beta-beta-alpha zinc fingers"/>
    <property type="match status" value="2"/>
</dbReference>
<evidence type="ECO:0000256" key="1">
    <source>
        <dbReference type="ARBA" id="ARBA00004123"/>
    </source>
</evidence>
<accession>A0A4U1EVN6</accession>
<keyword evidence="5 9" id="KW-0863">Zinc-finger</keyword>
<comment type="similarity">
    <text evidence="2">Belongs to the krueppel C2H2-type zinc-finger protein family.</text>
</comment>
<evidence type="ECO:0000256" key="7">
    <source>
        <dbReference type="ARBA" id="ARBA00023125"/>
    </source>
</evidence>
<feature type="non-terminal residue" evidence="11">
    <location>
        <position position="1"/>
    </location>
</feature>
<evidence type="ECO:0000256" key="4">
    <source>
        <dbReference type="ARBA" id="ARBA00022737"/>
    </source>
</evidence>
<evidence type="ECO:0000256" key="3">
    <source>
        <dbReference type="ARBA" id="ARBA00022723"/>
    </source>
</evidence>
<dbReference type="FunFam" id="3.30.160.60:FF:000443">
    <property type="entry name" value="Zinc finger protein 41"/>
    <property type="match status" value="1"/>
</dbReference>
<evidence type="ECO:0000259" key="10">
    <source>
        <dbReference type="PROSITE" id="PS50157"/>
    </source>
</evidence>
<dbReference type="Proteomes" id="UP000308365">
    <property type="component" value="Unassembled WGS sequence"/>
</dbReference>
<feature type="domain" description="C2H2-type" evidence="10">
    <location>
        <begin position="270"/>
        <end position="297"/>
    </location>
</feature>
<evidence type="ECO:0000256" key="2">
    <source>
        <dbReference type="ARBA" id="ARBA00006991"/>
    </source>
</evidence>
<dbReference type="InterPro" id="IPR013087">
    <property type="entry name" value="Znf_C2H2_type"/>
</dbReference>
<dbReference type="PROSITE" id="PS50157">
    <property type="entry name" value="ZINC_FINGER_C2H2_2"/>
    <property type="match status" value="3"/>
</dbReference>
<proteinExistence type="inferred from homology"/>
<reference evidence="12" key="1">
    <citation type="journal article" date="2019" name="IScience">
        <title>Narwhal Genome Reveals Long-Term Low Genetic Diversity despite Current Large Abundance Size.</title>
        <authorList>
            <person name="Westbury M.V."/>
            <person name="Petersen B."/>
            <person name="Garde E."/>
            <person name="Heide-Jorgensen M.P."/>
            <person name="Lorenzen E.D."/>
        </authorList>
    </citation>
    <scope>NUCLEOTIDE SEQUENCE [LARGE SCALE GENOMIC DNA]</scope>
</reference>
<comment type="subcellular location">
    <subcellularLocation>
        <location evidence="1">Nucleus</location>
    </subcellularLocation>
</comment>
<dbReference type="FunFam" id="3.30.160.60:FF:002343">
    <property type="entry name" value="Zinc finger protein 33A"/>
    <property type="match status" value="1"/>
</dbReference>
<dbReference type="AlphaFoldDB" id="A0A4U1EVN6"/>
<dbReference type="EMBL" id="RWIC01000720">
    <property type="protein sequence ID" value="TKC40693.1"/>
    <property type="molecule type" value="Genomic_DNA"/>
</dbReference>
<protein>
    <recommendedName>
        <fullName evidence="10">C2H2-type domain-containing protein</fullName>
    </recommendedName>
</protein>
<keyword evidence="6" id="KW-0862">Zinc</keyword>
<dbReference type="Pfam" id="PF00096">
    <property type="entry name" value="zf-C2H2"/>
    <property type="match status" value="2"/>
</dbReference>
<keyword evidence="4" id="KW-0677">Repeat</keyword>
<gene>
    <name evidence="11" type="ORF">EI555_007961</name>
</gene>
<evidence type="ECO:0000256" key="8">
    <source>
        <dbReference type="ARBA" id="ARBA00023242"/>
    </source>
</evidence>
<organism evidence="11 12">
    <name type="scientific">Monodon monoceros</name>
    <name type="common">Narwhal</name>
    <name type="synonym">Ceratodon monodon</name>
    <dbReference type="NCBI Taxonomy" id="40151"/>
    <lineage>
        <taxon>Eukaryota</taxon>
        <taxon>Metazoa</taxon>
        <taxon>Chordata</taxon>
        <taxon>Craniata</taxon>
        <taxon>Vertebrata</taxon>
        <taxon>Euteleostomi</taxon>
        <taxon>Mammalia</taxon>
        <taxon>Eutheria</taxon>
        <taxon>Laurasiatheria</taxon>
        <taxon>Artiodactyla</taxon>
        <taxon>Whippomorpha</taxon>
        <taxon>Cetacea</taxon>
        <taxon>Odontoceti</taxon>
        <taxon>Monodontidae</taxon>
        <taxon>Monodon</taxon>
    </lineage>
</organism>
<name>A0A4U1EVN6_MONMO</name>
<sequence length="392" mass="42960">CWHGAQDEEAASEQGVSIEVSLARTPKPGPSIGNAQPCGTCSSLLKDILSLAEQGGTHPGQGLYTWKVGRTSQPAQALSSTSLFMVWESHMGTLQMERTFKMGKVLTSAINVGKPSAITIHLLTKRRSTLENSFMSIGNVGRPFLESPTMSNIRKSTLSLGFMSAQNVGYSLQKYLASKTTREFTQGQGLLSAAFFRPSQLVGHQKIHTEERTYGCSECGKFFRNCSTLIRHQRVHTGERPFECTECGRAFTCKHRLVEYQKIHSGEKTFECRACGKAFSHKGTVVEHQRIHTGERPYKCSKYIGQIPLEKGLISAANVGNFCSKTPESVHTSEFTLITANKGTSLHTTLVLLSTVEFTPEKCLLSAVSAGMSVAKTSIHLAPKSSHQRKNL</sequence>
<feature type="domain" description="C2H2-type" evidence="10">
    <location>
        <begin position="214"/>
        <end position="241"/>
    </location>
</feature>
<dbReference type="PANTHER" id="PTHR24381">
    <property type="entry name" value="ZINC FINGER PROTEIN"/>
    <property type="match status" value="1"/>
</dbReference>
<dbReference type="GO" id="GO:0000977">
    <property type="term" value="F:RNA polymerase II transcription regulatory region sequence-specific DNA binding"/>
    <property type="evidence" value="ECO:0007669"/>
    <property type="project" value="TreeGrafter"/>
</dbReference>
<evidence type="ECO:0000256" key="6">
    <source>
        <dbReference type="ARBA" id="ARBA00022833"/>
    </source>
</evidence>
<evidence type="ECO:0000256" key="9">
    <source>
        <dbReference type="PROSITE-ProRule" id="PRU00042"/>
    </source>
</evidence>
<keyword evidence="7" id="KW-0238">DNA-binding</keyword>
<evidence type="ECO:0000256" key="5">
    <source>
        <dbReference type="ARBA" id="ARBA00022771"/>
    </source>
</evidence>
<dbReference type="PANTHER" id="PTHR24381:SF443">
    <property type="entry name" value="ZINC FINGER PROTEIN CKR1"/>
    <property type="match status" value="1"/>
</dbReference>